<keyword evidence="5" id="KW-0812">Transmembrane</keyword>
<dbReference type="GeneID" id="104782255"/>
<accession>A0ABM0YT06</accession>
<evidence type="ECO:0000313" key="9">
    <source>
        <dbReference type="RefSeq" id="XP_010505436.1"/>
    </source>
</evidence>
<evidence type="ECO:0000259" key="6">
    <source>
        <dbReference type="PROSITE" id="PS50089"/>
    </source>
</evidence>
<dbReference type="RefSeq" id="XP_010505435.1">
    <property type="nucleotide sequence ID" value="XM_010507133.2"/>
</dbReference>
<dbReference type="SUPFAM" id="SSF57850">
    <property type="entry name" value="RING/U-box"/>
    <property type="match status" value="1"/>
</dbReference>
<feature type="domain" description="RING-type" evidence="6">
    <location>
        <begin position="399"/>
        <end position="438"/>
    </location>
</feature>
<keyword evidence="5" id="KW-0472">Membrane</keyword>
<evidence type="ECO:0000313" key="8">
    <source>
        <dbReference type="RefSeq" id="XP_010505435.1"/>
    </source>
</evidence>
<keyword evidence="1" id="KW-0479">Metal-binding</keyword>
<reference evidence="7" key="1">
    <citation type="journal article" date="1997" name="Nucleic Acids Res.">
        <title>tRNAscan-SE: a program for improved detection of transfer RNA genes in genomic sequence.</title>
        <authorList>
            <person name="Lowe T.M."/>
            <person name="Eddy S.R."/>
        </authorList>
    </citation>
    <scope>NUCLEOTIDE SEQUENCE [LARGE SCALE GENOMIC DNA]</scope>
    <source>
        <strain evidence="7">r\DH55</strain>
    </source>
</reference>
<reference evidence="7" key="2">
    <citation type="journal article" date="2014" name="Nat. Commun.">
        <title>The emerging biofuel crop Camelina sativa retains a highly undifferentiated hexaploid genome structure.</title>
        <authorList>
            <person name="Kagale S."/>
            <person name="Koh C."/>
            <person name="Nixon J."/>
            <person name="Bollina V."/>
            <person name="Clarke W.E."/>
            <person name="Tuteja R."/>
            <person name="Spillane C."/>
            <person name="Robinson S.J."/>
            <person name="Links M.G."/>
            <person name="Clarke C."/>
            <person name="Higgins E.E."/>
            <person name="Huebert T."/>
            <person name="Sharpe A.G."/>
            <person name="Parkin I.A."/>
        </authorList>
    </citation>
    <scope>NUCLEOTIDE SEQUENCE [LARGE SCALE GENOMIC DNA]</scope>
    <source>
        <strain evidence="7">r\DH55</strain>
    </source>
</reference>
<keyword evidence="7" id="KW-1185">Reference proteome</keyword>
<evidence type="ECO:0000256" key="5">
    <source>
        <dbReference type="SAM" id="Phobius"/>
    </source>
</evidence>
<dbReference type="Pfam" id="PF16041">
    <property type="entry name" value="APD1-4_M"/>
    <property type="match status" value="1"/>
</dbReference>
<dbReference type="Gene3D" id="3.30.40.10">
    <property type="entry name" value="Zinc/RING finger domain, C3HC4 (zinc finger)"/>
    <property type="match status" value="1"/>
</dbReference>
<dbReference type="Pfam" id="PF16040">
    <property type="entry name" value="APD1-4_N"/>
    <property type="match status" value="1"/>
</dbReference>
<keyword evidence="5" id="KW-1133">Transmembrane helix</keyword>
<keyword evidence="3" id="KW-0862">Zinc</keyword>
<dbReference type="InterPro" id="IPR013083">
    <property type="entry name" value="Znf_RING/FYVE/PHD"/>
</dbReference>
<reference evidence="8 9" key="3">
    <citation type="submission" date="2025-05" db="UniProtKB">
        <authorList>
            <consortium name="RefSeq"/>
        </authorList>
    </citation>
    <scope>IDENTIFICATION</scope>
    <source>
        <tissue evidence="8 9">Leaf</tissue>
    </source>
</reference>
<evidence type="ECO:0000256" key="1">
    <source>
        <dbReference type="ARBA" id="ARBA00022723"/>
    </source>
</evidence>
<dbReference type="PROSITE" id="PS50089">
    <property type="entry name" value="ZF_RING_2"/>
    <property type="match status" value="1"/>
</dbReference>
<gene>
    <name evidence="8 9" type="primary">LOC104782255</name>
</gene>
<dbReference type="PANTHER" id="PTHR46858">
    <property type="entry name" value="OS05G0521000 PROTEIN"/>
    <property type="match status" value="1"/>
</dbReference>
<evidence type="ECO:0000256" key="3">
    <source>
        <dbReference type="ARBA" id="ARBA00022833"/>
    </source>
</evidence>
<protein>
    <submittedName>
        <fullName evidence="8 9">Uncharacterized protein LOC104782255 isoform X1</fullName>
    </submittedName>
</protein>
<evidence type="ECO:0000256" key="2">
    <source>
        <dbReference type="ARBA" id="ARBA00022771"/>
    </source>
</evidence>
<dbReference type="InterPro" id="IPR001841">
    <property type="entry name" value="Znf_RING"/>
</dbReference>
<dbReference type="InterPro" id="IPR032008">
    <property type="entry name" value="APD1-4_N"/>
</dbReference>
<feature type="transmembrane region" description="Helical" evidence="5">
    <location>
        <begin position="65"/>
        <end position="85"/>
    </location>
</feature>
<dbReference type="RefSeq" id="XP_010505436.1">
    <property type="nucleotide sequence ID" value="XM_010507134.2"/>
</dbReference>
<proteinExistence type="predicted"/>
<name>A0ABM0YT06_CAMSA</name>
<dbReference type="InterPro" id="IPR032010">
    <property type="entry name" value="APD1-4_M"/>
</dbReference>
<feature type="transmembrane region" description="Helical" evidence="5">
    <location>
        <begin position="313"/>
        <end position="333"/>
    </location>
</feature>
<evidence type="ECO:0000256" key="4">
    <source>
        <dbReference type="PROSITE-ProRule" id="PRU00175"/>
    </source>
</evidence>
<organism evidence="7 8">
    <name type="scientific">Camelina sativa</name>
    <name type="common">False flax</name>
    <name type="synonym">Myagrum sativum</name>
    <dbReference type="NCBI Taxonomy" id="90675"/>
    <lineage>
        <taxon>Eukaryota</taxon>
        <taxon>Viridiplantae</taxon>
        <taxon>Streptophyta</taxon>
        <taxon>Embryophyta</taxon>
        <taxon>Tracheophyta</taxon>
        <taxon>Spermatophyta</taxon>
        <taxon>Magnoliopsida</taxon>
        <taxon>eudicotyledons</taxon>
        <taxon>Gunneridae</taxon>
        <taxon>Pentapetalae</taxon>
        <taxon>rosids</taxon>
        <taxon>malvids</taxon>
        <taxon>Brassicales</taxon>
        <taxon>Brassicaceae</taxon>
        <taxon>Camelineae</taxon>
        <taxon>Camelina</taxon>
    </lineage>
</organism>
<dbReference type="Proteomes" id="UP000694864">
    <property type="component" value="Chromosome 4"/>
</dbReference>
<dbReference type="PANTHER" id="PTHR46858:SF5">
    <property type="entry name" value="E3 UBIQUITIN-PROTEIN LIGASE APD1-RELATED"/>
    <property type="match status" value="1"/>
</dbReference>
<dbReference type="Pfam" id="PF13920">
    <property type="entry name" value="zf-C3HC4_3"/>
    <property type="match status" value="1"/>
</dbReference>
<evidence type="ECO:0000313" key="7">
    <source>
        <dbReference type="Proteomes" id="UP000694864"/>
    </source>
</evidence>
<dbReference type="SMART" id="SM00184">
    <property type="entry name" value="RING"/>
    <property type="match status" value="1"/>
</dbReference>
<keyword evidence="2 4" id="KW-0863">Zinc-finger</keyword>
<sequence length="467" mass="51983">MDSPLHPSTPDLNVPYYPVFVIRISASSSSHNVVEGDDDDGARSSGSHGVFNWGEFCSFRNLSEPNIYCVTLSLLVLIFASFILINNLYGTKNVWLGPSSSILVDPSSFFVKSIMVKELDYSKSGLQLYGFYGSPPLDLFVNWSESRVFPLSHDTYKGWPYNFNEGSSMNISYRVKPEGSAVQLVVNEGSQGISRTFWEESAFHYNALSWNLIEGSGMIELKMIKSSSYYLAVANLKTRKDVEVELTIDVRAVLYDTKQSFYNCTFSNGECTFKLNAMSLVGNSVVVTSPAPSHEGVSIEDKWHIKFTYQHRGIGYVIFTGVVTCFMVVTLQFCNKLQCCCEEGYLTGNDFARAFLRENKDDDVSSIGSCNEPFANDDADLEDNMGQVDEASNQTRRLCAICFDAPRDCFFLPCGHCVSCYECGTKMAEAGGNCPICQKKMKKVKRIYTVVGNTISIEGLFLMSSPI</sequence>